<feature type="compositionally biased region" description="Polar residues" evidence="1">
    <location>
        <begin position="314"/>
        <end position="334"/>
    </location>
</feature>
<keyword evidence="3" id="KW-1185">Reference proteome</keyword>
<feature type="region of interest" description="Disordered" evidence="1">
    <location>
        <begin position="891"/>
        <end position="927"/>
    </location>
</feature>
<feature type="region of interest" description="Disordered" evidence="1">
    <location>
        <begin position="945"/>
        <end position="972"/>
    </location>
</feature>
<feature type="region of interest" description="Disordered" evidence="1">
    <location>
        <begin position="533"/>
        <end position="557"/>
    </location>
</feature>
<feature type="compositionally biased region" description="Low complexity" evidence="1">
    <location>
        <begin position="746"/>
        <end position="776"/>
    </location>
</feature>
<feature type="compositionally biased region" description="Polar residues" evidence="1">
    <location>
        <begin position="610"/>
        <end position="629"/>
    </location>
</feature>
<feature type="region of interest" description="Disordered" evidence="1">
    <location>
        <begin position="589"/>
        <end position="641"/>
    </location>
</feature>
<evidence type="ECO:0000313" key="3">
    <source>
        <dbReference type="Proteomes" id="UP000780801"/>
    </source>
</evidence>
<dbReference type="AlphaFoldDB" id="A0A9P6G299"/>
<dbReference type="EMBL" id="JAABOA010000078">
    <property type="protein sequence ID" value="KAF9586065.1"/>
    <property type="molecule type" value="Genomic_DNA"/>
</dbReference>
<proteinExistence type="predicted"/>
<feature type="compositionally biased region" description="Polar residues" evidence="1">
    <location>
        <begin position="956"/>
        <end position="967"/>
    </location>
</feature>
<sequence length="1037" mass="109947">MNKAAYLSRQADLYSGLQSSISSDGDLLHSARDNIKVDVTDLYDNFGQAEVYPIKTTHQYQLQLEDSPNTDSPVPGGMATICRVPLAPLELPSPSFSSCDLEGLVASVEENVISQRGQIGRAPLVPQQETVAASTQHQTSAFLLGSAPSVFKHPRQSGKHSHLGNAQQQSIIRRDGLHLGAVAVESAEGFDSIGPLSRSRVLYDTYQSGLVVSEAPSSLKVLVPSTTVISNMHTSFQAEETPLDLPSWELAPMSPPIEVKDVNHQSSLLSTTMASVITTKGNASKYPPANGTNNSSGITFVTTAVSSAGATLNGSSLKVQQKPSSSQQGDTPTHFQDEKRNWHDTPSYSTSVPSRYSSTTESELGRMNSVASLRRNSSACPTIKRTPSTSGSQSAREGEGLEGMVAGKIVFPDLSLRPVPLKSYRTRKLTRAERNDSYAQACHDFAKARTGLNVWILRFATQEPPALLKEPPVKVKAVSGMFAATSKPNAQTTLKPTAAGNTTPTTPKHTLNGVSSVGGQSIGARVKRTGKRFSTDLSNGVHGSISSSVDAHSSSDTVGLHATEPHFYKQSSAKSAIELGSWSPGRIGEISSSMPGRSQFSFSTQSTGSHAQGTAMSDQSGNGPETLTPLSRRADPNTGFAGELYTNNSHWGVTRNRTLSDVQPSQSARLSVSGVVKDATTLAEDMAMRSVHDLTANSYPGSGMVTSTSVGSVANRSVSRSQSIQYSRRPISQAVGLNKGVLNGQATETTSRSSSRISLASQSTSSLGSLSAYSNTDMSSSPMPPITGHEERYTQQPSQTDALRDQNRQETHLVVNGTDQVGPGPKTFIGPPSIISNLAGYPIPLADEAASKEPYSPLTSPIMIPLGGFPESEKVSISALCRISASVGQAHAPARPSTNPVEVPQPSPAQISPSPLTGKSPVPDKGVKGVKRAIHRYSIGSFSMSQARLSKKMPKSESSGGSNQDQPVDQRYSVASETVAGASAQSNEYFSEQSLNALSDILPHVDRDRLAIYLQRARGDEMVAIGLAMSDLKTGKL</sequence>
<feature type="compositionally biased region" description="Low complexity" evidence="1">
    <location>
        <begin position="345"/>
        <end position="360"/>
    </location>
</feature>
<reference evidence="2" key="1">
    <citation type="journal article" date="2020" name="Fungal Divers.">
        <title>Resolving the Mortierellaceae phylogeny through synthesis of multi-gene phylogenetics and phylogenomics.</title>
        <authorList>
            <person name="Vandepol N."/>
            <person name="Liber J."/>
            <person name="Desiro A."/>
            <person name="Na H."/>
            <person name="Kennedy M."/>
            <person name="Barry K."/>
            <person name="Grigoriev I.V."/>
            <person name="Miller A.N."/>
            <person name="O'Donnell K."/>
            <person name="Stajich J.E."/>
            <person name="Bonito G."/>
        </authorList>
    </citation>
    <scope>NUCLEOTIDE SEQUENCE</scope>
    <source>
        <strain evidence="2">KOD1015</strain>
    </source>
</reference>
<gene>
    <name evidence="2" type="ORF">BGW38_010055</name>
</gene>
<comment type="caution">
    <text evidence="2">The sequence shown here is derived from an EMBL/GenBank/DDBJ whole genome shotgun (WGS) entry which is preliminary data.</text>
</comment>
<dbReference type="OrthoDB" id="2413468at2759"/>
<evidence type="ECO:0000256" key="1">
    <source>
        <dbReference type="SAM" id="MobiDB-lite"/>
    </source>
</evidence>
<accession>A0A9P6G299</accession>
<organism evidence="2 3">
    <name type="scientific">Lunasporangiospora selenospora</name>
    <dbReference type="NCBI Taxonomy" id="979761"/>
    <lineage>
        <taxon>Eukaryota</taxon>
        <taxon>Fungi</taxon>
        <taxon>Fungi incertae sedis</taxon>
        <taxon>Mucoromycota</taxon>
        <taxon>Mortierellomycotina</taxon>
        <taxon>Mortierellomycetes</taxon>
        <taxon>Mortierellales</taxon>
        <taxon>Mortierellaceae</taxon>
        <taxon>Lunasporangiospora</taxon>
    </lineage>
</organism>
<feature type="region of interest" description="Disordered" evidence="1">
    <location>
        <begin position="314"/>
        <end position="398"/>
    </location>
</feature>
<feature type="compositionally biased region" description="Low complexity" evidence="1">
    <location>
        <begin position="596"/>
        <end position="609"/>
    </location>
</feature>
<name>A0A9P6G299_9FUNG</name>
<feature type="compositionally biased region" description="Polar residues" evidence="1">
    <location>
        <begin position="369"/>
        <end position="395"/>
    </location>
</feature>
<dbReference type="Proteomes" id="UP000780801">
    <property type="component" value="Unassembled WGS sequence"/>
</dbReference>
<protein>
    <submittedName>
        <fullName evidence="2">Uncharacterized protein</fullName>
    </submittedName>
</protein>
<feature type="region of interest" description="Disordered" evidence="1">
    <location>
        <begin position="743"/>
        <end position="806"/>
    </location>
</feature>
<feature type="compositionally biased region" description="Low complexity" evidence="1">
    <location>
        <begin position="544"/>
        <end position="555"/>
    </location>
</feature>
<evidence type="ECO:0000313" key="2">
    <source>
        <dbReference type="EMBL" id="KAF9586065.1"/>
    </source>
</evidence>